<keyword evidence="2" id="KW-0812">Transmembrane</keyword>
<protein>
    <submittedName>
        <fullName evidence="3">Uncharacterized protein</fullName>
    </submittedName>
</protein>
<feature type="transmembrane region" description="Helical" evidence="2">
    <location>
        <begin position="20"/>
        <end position="38"/>
    </location>
</feature>
<dbReference type="Proteomes" id="UP001177003">
    <property type="component" value="Chromosome 9"/>
</dbReference>
<organism evidence="3 4">
    <name type="scientific">Lactuca saligna</name>
    <name type="common">Willowleaf lettuce</name>
    <dbReference type="NCBI Taxonomy" id="75948"/>
    <lineage>
        <taxon>Eukaryota</taxon>
        <taxon>Viridiplantae</taxon>
        <taxon>Streptophyta</taxon>
        <taxon>Embryophyta</taxon>
        <taxon>Tracheophyta</taxon>
        <taxon>Spermatophyta</taxon>
        <taxon>Magnoliopsida</taxon>
        <taxon>eudicotyledons</taxon>
        <taxon>Gunneridae</taxon>
        <taxon>Pentapetalae</taxon>
        <taxon>asterids</taxon>
        <taxon>campanulids</taxon>
        <taxon>Asterales</taxon>
        <taxon>Asteraceae</taxon>
        <taxon>Cichorioideae</taxon>
        <taxon>Cichorieae</taxon>
        <taxon>Lactucinae</taxon>
        <taxon>Lactuca</taxon>
    </lineage>
</organism>
<evidence type="ECO:0000256" key="2">
    <source>
        <dbReference type="SAM" id="Phobius"/>
    </source>
</evidence>
<accession>A0AA36A265</accession>
<keyword evidence="2" id="KW-0472">Membrane</keyword>
<evidence type="ECO:0000313" key="4">
    <source>
        <dbReference type="Proteomes" id="UP001177003"/>
    </source>
</evidence>
<name>A0AA36A265_LACSI</name>
<dbReference type="AlphaFoldDB" id="A0AA36A265"/>
<evidence type="ECO:0000313" key="3">
    <source>
        <dbReference type="EMBL" id="CAI9303083.1"/>
    </source>
</evidence>
<gene>
    <name evidence="3" type="ORF">LSALG_LOCUS41544</name>
</gene>
<sequence length="162" mass="18777">MMTGIKKKDGTKQPTSDVERLYSFFDVSLISLFLYTMFHPHLLLMKRGGRVIYGGKVGERSNILIKYFESINGITLMPSEYNTANWMVEMTTPAAEERLGQDFSVIYKNSKQYRDIEALIQQTSTPQTGSEPLHFSSTYSQTDFSQFRTCLWKQNLVYWRSP</sequence>
<keyword evidence="1" id="KW-0813">Transport</keyword>
<proteinExistence type="predicted"/>
<dbReference type="PANTHER" id="PTHR19241">
    <property type="entry name" value="ATP-BINDING CASSETTE TRANSPORTER"/>
    <property type="match status" value="1"/>
</dbReference>
<dbReference type="EMBL" id="OX465085">
    <property type="protein sequence ID" value="CAI9303083.1"/>
    <property type="molecule type" value="Genomic_DNA"/>
</dbReference>
<evidence type="ECO:0000256" key="1">
    <source>
        <dbReference type="ARBA" id="ARBA00022448"/>
    </source>
</evidence>
<reference evidence="3" key="1">
    <citation type="submission" date="2023-04" db="EMBL/GenBank/DDBJ databases">
        <authorList>
            <person name="Vijverberg K."/>
            <person name="Xiong W."/>
            <person name="Schranz E."/>
        </authorList>
    </citation>
    <scope>NUCLEOTIDE SEQUENCE</scope>
</reference>
<keyword evidence="4" id="KW-1185">Reference proteome</keyword>
<keyword evidence="2" id="KW-1133">Transmembrane helix</keyword>